<reference evidence="2 3" key="1">
    <citation type="journal article" date="2020" name="Microbiol. Resour. Announc.">
        <title>Draft Genome Sequence of a Cladosporium Species Isolated from the Mesophotic Ascidian Didemnum maculosum.</title>
        <authorList>
            <person name="Gioti A."/>
            <person name="Siaperas R."/>
            <person name="Nikolaivits E."/>
            <person name="Le Goff G."/>
            <person name="Ouazzani J."/>
            <person name="Kotoulas G."/>
            <person name="Topakas E."/>
        </authorList>
    </citation>
    <scope>NUCLEOTIDE SEQUENCE [LARGE SCALE GENOMIC DNA]</scope>
    <source>
        <strain evidence="2 3">TM138-S3</strain>
    </source>
</reference>
<gene>
    <name evidence="2" type="ORF">WHR41_02193</name>
</gene>
<dbReference type="Gene3D" id="2.170.270.10">
    <property type="entry name" value="SET domain"/>
    <property type="match status" value="1"/>
</dbReference>
<sequence length="360" mass="39963">MSLASTVAVSASALHGQGIFALAPIEKGATIADERALWAVELRAALLGSGSARSMVARALGGAATEDDGEMVRFVNRLLALQGGEGMVVDEDGLQGEDRAVAERLREVLILNGVAERGKGPREWVAVFEEAARFNHSCAPNAVRTVGRLEDGEYWCQVVATKDIAAGEEILVNYVDALDTTAARQEALSFRWNFTCTCRLCARPENDRKTSDERRKKIKDSVDFIDRVAERRKAPRSANWTQEELKNYHQGLDTVALGPAGWQTVERLVALEKIDDYVIYQCMDQASHAASRLSKLRLETTLVDRMLRAARDFKVLGSEERSELVRRREGLKIEAMMYVAMVRGSMERRHGEQMESSFKG</sequence>
<dbReference type="CDD" id="cd20071">
    <property type="entry name" value="SET_SMYD"/>
    <property type="match status" value="1"/>
</dbReference>
<dbReference type="InterPro" id="IPR053185">
    <property type="entry name" value="SET_domain_protein"/>
</dbReference>
<name>A0AB34KVE9_9PEZI</name>
<dbReference type="AlphaFoldDB" id="A0AB34KVE9"/>
<evidence type="ECO:0000313" key="2">
    <source>
        <dbReference type="EMBL" id="KAL1589049.1"/>
    </source>
</evidence>
<dbReference type="Proteomes" id="UP000803884">
    <property type="component" value="Unassembled WGS sequence"/>
</dbReference>
<protein>
    <recommendedName>
        <fullName evidence="1">SET domain-containing protein</fullName>
    </recommendedName>
</protein>
<dbReference type="Pfam" id="PF00856">
    <property type="entry name" value="SET"/>
    <property type="match status" value="1"/>
</dbReference>
<dbReference type="EMBL" id="JAAQHG020000005">
    <property type="protein sequence ID" value="KAL1589049.1"/>
    <property type="molecule type" value="Genomic_DNA"/>
</dbReference>
<dbReference type="InterPro" id="IPR001214">
    <property type="entry name" value="SET_dom"/>
</dbReference>
<organism evidence="2 3">
    <name type="scientific">Cladosporium halotolerans</name>
    <dbReference type="NCBI Taxonomy" id="1052096"/>
    <lineage>
        <taxon>Eukaryota</taxon>
        <taxon>Fungi</taxon>
        <taxon>Dikarya</taxon>
        <taxon>Ascomycota</taxon>
        <taxon>Pezizomycotina</taxon>
        <taxon>Dothideomycetes</taxon>
        <taxon>Dothideomycetidae</taxon>
        <taxon>Cladosporiales</taxon>
        <taxon>Cladosporiaceae</taxon>
        <taxon>Cladosporium</taxon>
    </lineage>
</organism>
<dbReference type="RefSeq" id="XP_069232154.1">
    <property type="nucleotide sequence ID" value="XM_069370799.1"/>
</dbReference>
<accession>A0AB34KVE9</accession>
<evidence type="ECO:0000259" key="1">
    <source>
        <dbReference type="PROSITE" id="PS50280"/>
    </source>
</evidence>
<dbReference type="InterPro" id="IPR011990">
    <property type="entry name" value="TPR-like_helical_dom_sf"/>
</dbReference>
<dbReference type="SUPFAM" id="SSF82199">
    <property type="entry name" value="SET domain"/>
    <property type="match status" value="1"/>
</dbReference>
<dbReference type="PANTHER" id="PTHR47332">
    <property type="entry name" value="SET DOMAIN-CONTAINING PROTEIN 5"/>
    <property type="match status" value="1"/>
</dbReference>
<dbReference type="Gene3D" id="1.25.40.10">
    <property type="entry name" value="Tetratricopeptide repeat domain"/>
    <property type="match status" value="1"/>
</dbReference>
<keyword evidence="3" id="KW-1185">Reference proteome</keyword>
<feature type="domain" description="SET" evidence="1">
    <location>
        <begin position="5"/>
        <end position="175"/>
    </location>
</feature>
<proteinExistence type="predicted"/>
<dbReference type="PROSITE" id="PS50280">
    <property type="entry name" value="SET"/>
    <property type="match status" value="1"/>
</dbReference>
<evidence type="ECO:0000313" key="3">
    <source>
        <dbReference type="Proteomes" id="UP000803884"/>
    </source>
</evidence>
<dbReference type="InterPro" id="IPR046341">
    <property type="entry name" value="SET_dom_sf"/>
</dbReference>
<dbReference type="GeneID" id="96003637"/>
<comment type="caution">
    <text evidence="2">The sequence shown here is derived from an EMBL/GenBank/DDBJ whole genome shotgun (WGS) entry which is preliminary data.</text>
</comment>
<dbReference type="PANTHER" id="PTHR47332:SF4">
    <property type="entry name" value="SET DOMAIN-CONTAINING PROTEIN 5"/>
    <property type="match status" value="1"/>
</dbReference>